<evidence type="ECO:0000259" key="4">
    <source>
        <dbReference type="PROSITE" id="PS01124"/>
    </source>
</evidence>
<feature type="domain" description="HTH araC/xylS-type" evidence="4">
    <location>
        <begin position="248"/>
        <end position="345"/>
    </location>
</feature>
<dbReference type="InterPro" id="IPR032687">
    <property type="entry name" value="AraC-type_N"/>
</dbReference>
<dbReference type="SMART" id="SM00342">
    <property type="entry name" value="HTH_ARAC"/>
    <property type="match status" value="1"/>
</dbReference>
<keyword evidence="6" id="KW-1185">Reference proteome</keyword>
<protein>
    <submittedName>
        <fullName evidence="5">AraC family transcriptional regulator</fullName>
    </submittedName>
</protein>
<dbReference type="PRINTS" id="PR00032">
    <property type="entry name" value="HTHARAC"/>
</dbReference>
<dbReference type="Pfam" id="PF12833">
    <property type="entry name" value="HTH_18"/>
    <property type="match status" value="1"/>
</dbReference>
<dbReference type="InterPro" id="IPR009057">
    <property type="entry name" value="Homeodomain-like_sf"/>
</dbReference>
<reference evidence="5" key="1">
    <citation type="submission" date="2016-01" db="EMBL/GenBank/DDBJ databases">
        <authorList>
            <person name="Peeters C."/>
        </authorList>
    </citation>
    <scope>NUCLEOTIDE SEQUENCE [LARGE SCALE GENOMIC DNA]</scope>
    <source>
        <strain evidence="5">LMG 29318</strain>
    </source>
</reference>
<comment type="caution">
    <text evidence="5">The sequence shown here is derived from an EMBL/GenBank/DDBJ whole genome shotgun (WGS) entry which is preliminary data.</text>
</comment>
<dbReference type="PANTHER" id="PTHR47894:SF1">
    <property type="entry name" value="HTH-TYPE TRANSCRIPTIONAL REGULATOR VQSM"/>
    <property type="match status" value="1"/>
</dbReference>
<dbReference type="AlphaFoldDB" id="A0A158CPT6"/>
<name>A0A158CPT6_9BURK</name>
<dbReference type="GO" id="GO:0005829">
    <property type="term" value="C:cytosol"/>
    <property type="evidence" value="ECO:0007669"/>
    <property type="project" value="TreeGrafter"/>
</dbReference>
<dbReference type="Proteomes" id="UP000054870">
    <property type="component" value="Unassembled WGS sequence"/>
</dbReference>
<evidence type="ECO:0000256" key="3">
    <source>
        <dbReference type="ARBA" id="ARBA00023163"/>
    </source>
</evidence>
<dbReference type="SUPFAM" id="SSF46689">
    <property type="entry name" value="Homeodomain-like"/>
    <property type="match status" value="1"/>
</dbReference>
<dbReference type="GO" id="GO:0000976">
    <property type="term" value="F:transcription cis-regulatory region binding"/>
    <property type="evidence" value="ECO:0007669"/>
    <property type="project" value="TreeGrafter"/>
</dbReference>
<gene>
    <name evidence="5" type="ORF">AWB75_05529</name>
</gene>
<dbReference type="PANTHER" id="PTHR47894">
    <property type="entry name" value="HTH-TYPE TRANSCRIPTIONAL REGULATOR GADX"/>
    <property type="match status" value="1"/>
</dbReference>
<accession>A0A158CPT6</accession>
<dbReference type="Gene3D" id="1.10.10.60">
    <property type="entry name" value="Homeodomain-like"/>
    <property type="match status" value="1"/>
</dbReference>
<dbReference type="Pfam" id="PF12625">
    <property type="entry name" value="Arabinose_bd"/>
    <property type="match status" value="1"/>
</dbReference>
<organism evidence="5 6">
    <name type="scientific">Caballeronia catudaia</name>
    <dbReference type="NCBI Taxonomy" id="1777136"/>
    <lineage>
        <taxon>Bacteria</taxon>
        <taxon>Pseudomonadati</taxon>
        <taxon>Pseudomonadota</taxon>
        <taxon>Betaproteobacteria</taxon>
        <taxon>Burkholderiales</taxon>
        <taxon>Burkholderiaceae</taxon>
        <taxon>Caballeronia</taxon>
    </lineage>
</organism>
<keyword evidence="2" id="KW-0238">DNA-binding</keyword>
<dbReference type="PROSITE" id="PS01124">
    <property type="entry name" value="HTH_ARAC_FAMILY_2"/>
    <property type="match status" value="1"/>
</dbReference>
<keyword evidence="3" id="KW-0804">Transcription</keyword>
<evidence type="ECO:0000313" key="6">
    <source>
        <dbReference type="Proteomes" id="UP000054870"/>
    </source>
</evidence>
<evidence type="ECO:0000313" key="5">
    <source>
        <dbReference type="EMBL" id="SAK84372.1"/>
    </source>
</evidence>
<evidence type="ECO:0000256" key="2">
    <source>
        <dbReference type="ARBA" id="ARBA00023125"/>
    </source>
</evidence>
<dbReference type="InterPro" id="IPR020449">
    <property type="entry name" value="Tscrpt_reg_AraC-type_HTH"/>
</dbReference>
<dbReference type="EMBL" id="FCOF02000037">
    <property type="protein sequence ID" value="SAK84372.1"/>
    <property type="molecule type" value="Genomic_DNA"/>
</dbReference>
<proteinExistence type="predicted"/>
<keyword evidence="1" id="KW-0805">Transcription regulation</keyword>
<dbReference type="InterPro" id="IPR018060">
    <property type="entry name" value="HTH_AraC"/>
</dbReference>
<evidence type="ECO:0000256" key="1">
    <source>
        <dbReference type="ARBA" id="ARBA00023015"/>
    </source>
</evidence>
<sequence>MTRSASRPGAVRSRPDAFSTTVPISVVNGFLSGADRAAVARLAGYSGIPHDLLSMPAARVTQEQFSTLYRLLAMELDDEMPGIFARPLRNGTLKFLCLSLLDAPRLEVALHRFGQFFHLILDEFQLASRREGPDAIVEFVVNPQGPKASALARELMLKLVHGVASWLIRQRIPLVEASFEFLRPAQSGDLLYLFPGPVRFGRDRTRLVFDAVYLDRPIRQRKSDLDAFLQRAPEDWIFVSFTEEMVCHQVRQCIAASLPKTPSVDAVAQQLHYSMRTLCRRLEAEGTSFQAIKDEVRRDIAIQRLTRSGDSISEIAYDVGFDNPTAFHRAFRHWTGSTPAAYRLQKEG</sequence>
<dbReference type="GO" id="GO:0003700">
    <property type="term" value="F:DNA-binding transcription factor activity"/>
    <property type="evidence" value="ECO:0007669"/>
    <property type="project" value="InterPro"/>
</dbReference>
<dbReference type="RefSeq" id="WP_235012271.1">
    <property type="nucleotide sequence ID" value="NZ_FCOF02000037.1"/>
</dbReference>